<dbReference type="AlphaFoldDB" id="F2C5M9"/>
<sequence>MVRRHAILRRHILECGCEISQQSETSVRRLIAVINLESRTPRGSSGDWGPNKGGTACQRPCKVFLRGLFIILNSEDSPIFLYQAVNFVFHLLEVLKDNQNHIMASVKERWQDGEAKRSQADQPLCSGAAAQ</sequence>
<reference evidence="1 2" key="1">
    <citation type="submission" date="2011-02" db="EMBL/GenBank/DDBJ databases">
        <authorList>
            <person name="Muzny D."/>
            <person name="Qin X."/>
            <person name="Deng J."/>
            <person name="Jiang H."/>
            <person name="Liu Y."/>
            <person name="Qu J."/>
            <person name="Song X.-Z."/>
            <person name="Zhang L."/>
            <person name="Thornton R."/>
            <person name="Coyle M."/>
            <person name="Francisco L."/>
            <person name="Jackson L."/>
            <person name="Javaid M."/>
            <person name="Korchina V."/>
            <person name="Kovar C."/>
            <person name="Mata R."/>
            <person name="Mathew T."/>
            <person name="Ngo R."/>
            <person name="Nguyen L."/>
            <person name="Nguyen N."/>
            <person name="Okwuonu G."/>
            <person name="Ongeri F."/>
            <person name="Pham C."/>
            <person name="Simmons D."/>
            <person name="Wilczek-Boney K."/>
            <person name="Hale W."/>
            <person name="Jakkamsetti A."/>
            <person name="Pham P."/>
            <person name="Ruth R."/>
            <person name="San Lucas F."/>
            <person name="Warren J."/>
            <person name="Zhang J."/>
            <person name="Zhao Z."/>
            <person name="Zhou C."/>
            <person name="Zhu D."/>
            <person name="Lee S."/>
            <person name="Bess C."/>
            <person name="Blankenburg K."/>
            <person name="Forbes L."/>
            <person name="Fu Q."/>
            <person name="Gubbala S."/>
            <person name="Hirani K."/>
            <person name="Jayaseelan J.C."/>
            <person name="Lara F."/>
            <person name="Munidasa M."/>
            <person name="Palculict T."/>
            <person name="Patil S."/>
            <person name="Pu L.-L."/>
            <person name="Saada N."/>
            <person name="Tang L."/>
            <person name="Weissenberger G."/>
            <person name="Zhu Y."/>
            <person name="Hemphill L."/>
            <person name="Shang Y."/>
            <person name="Youmans B."/>
            <person name="Ayvaz T."/>
            <person name="Ross M."/>
            <person name="Santibanez J."/>
            <person name="Aqrawi P."/>
            <person name="Gross S."/>
            <person name="Joshi V."/>
            <person name="Fowler G."/>
            <person name="Nazareth L."/>
            <person name="Reid J."/>
            <person name="Worley K."/>
            <person name="Petrosino J."/>
            <person name="Highlander S."/>
            <person name="Gibbs R."/>
        </authorList>
    </citation>
    <scope>NUCLEOTIDE SEQUENCE [LARGE SCALE GENOMIC DNA]</scope>
    <source>
        <strain evidence="1 2">SK330</strain>
    </source>
</reference>
<accession>F2C5M9</accession>
<comment type="caution">
    <text evidence="1">The sequence shown here is derived from an EMBL/GenBank/DDBJ whole genome shotgun (WGS) entry which is preliminary data.</text>
</comment>
<name>F2C5M9_STRSA</name>
<organism evidence="1 2">
    <name type="scientific">Streptococcus sanguinis SK330</name>
    <dbReference type="NCBI Taxonomy" id="888813"/>
    <lineage>
        <taxon>Bacteria</taxon>
        <taxon>Bacillati</taxon>
        <taxon>Bacillota</taxon>
        <taxon>Bacilli</taxon>
        <taxon>Lactobacillales</taxon>
        <taxon>Streptococcaceae</taxon>
        <taxon>Streptococcus</taxon>
    </lineage>
</organism>
<dbReference type="Proteomes" id="UP000005955">
    <property type="component" value="Unassembled WGS sequence"/>
</dbReference>
<gene>
    <name evidence="1" type="ORF">HMPREF9386_0382</name>
</gene>
<proteinExistence type="predicted"/>
<dbReference type="EMBL" id="AFBD01000001">
    <property type="protein sequence ID" value="EGF16212.1"/>
    <property type="molecule type" value="Genomic_DNA"/>
</dbReference>
<dbReference type="HOGENOM" id="CLU_1926444_0_0_9"/>
<evidence type="ECO:0000313" key="1">
    <source>
        <dbReference type="EMBL" id="EGF16212.1"/>
    </source>
</evidence>
<protein>
    <submittedName>
        <fullName evidence="1">Uncharacterized protein</fullName>
    </submittedName>
</protein>
<evidence type="ECO:0000313" key="2">
    <source>
        <dbReference type="Proteomes" id="UP000005955"/>
    </source>
</evidence>